<sequence>MEVKPTVVVLITLTLMVNLVVADFFFNHPLIKKEQVDGVRYKCLPGRTVIKVTQYQEPMALAEETDSEEYRLRTGRKHHMSAPVKDESCQMCVCSAEGSHEHCSNRPSENINECLYVNQITNRFGMALPFEHAKDLSNRIRRDYIWHNDEIPYSAKAKCFRGHSFYTNSLTANDTDVDVGSDVASLLDYPNAFTCYFCVCSTSGEQIGCINRDVSFCNFYRIIRDGKTMRDRYTSLMQQDRPAYFRQLSYRMRRTMDDGIFDMLAAGGDTLCCNHPDGHRRQIHNQVRTKLRNMMKRIPKENLLGQTRMSMKGDYVDFIVNND</sequence>
<dbReference type="Proteomes" id="UP001231518">
    <property type="component" value="Chromosome 23"/>
</dbReference>
<dbReference type="AlphaFoldDB" id="A0AAD8DMX3"/>
<organism evidence="2 3">
    <name type="scientific">Mythimna separata</name>
    <name type="common">Oriental armyworm</name>
    <name type="synonym">Pseudaletia separata</name>
    <dbReference type="NCBI Taxonomy" id="271217"/>
    <lineage>
        <taxon>Eukaryota</taxon>
        <taxon>Metazoa</taxon>
        <taxon>Ecdysozoa</taxon>
        <taxon>Arthropoda</taxon>
        <taxon>Hexapoda</taxon>
        <taxon>Insecta</taxon>
        <taxon>Pterygota</taxon>
        <taxon>Neoptera</taxon>
        <taxon>Endopterygota</taxon>
        <taxon>Lepidoptera</taxon>
        <taxon>Glossata</taxon>
        <taxon>Ditrysia</taxon>
        <taxon>Noctuoidea</taxon>
        <taxon>Noctuidae</taxon>
        <taxon>Noctuinae</taxon>
        <taxon>Hadenini</taxon>
        <taxon>Mythimna</taxon>
    </lineage>
</organism>
<gene>
    <name evidence="2" type="ORF">PYW07_009800</name>
</gene>
<evidence type="ECO:0000256" key="1">
    <source>
        <dbReference type="SAM" id="SignalP"/>
    </source>
</evidence>
<keyword evidence="3" id="KW-1185">Reference proteome</keyword>
<proteinExistence type="predicted"/>
<evidence type="ECO:0000313" key="3">
    <source>
        <dbReference type="Proteomes" id="UP001231518"/>
    </source>
</evidence>
<protein>
    <submittedName>
        <fullName evidence="2">Uncharacterized protein</fullName>
    </submittedName>
</protein>
<feature type="chain" id="PRO_5042282603" evidence="1">
    <location>
        <begin position="23"/>
        <end position="323"/>
    </location>
</feature>
<reference evidence="2" key="1">
    <citation type="submission" date="2023-03" db="EMBL/GenBank/DDBJ databases">
        <title>Chromosome-level genomes of two armyworms, Mythimna separata and Mythimna loreyi, provide insights into the biosynthesis and reception of sex pheromones.</title>
        <authorList>
            <person name="Zhao H."/>
        </authorList>
    </citation>
    <scope>NUCLEOTIDE SEQUENCE</scope>
    <source>
        <strain evidence="2">BeijingLab</strain>
        <tissue evidence="2">Pupa</tissue>
    </source>
</reference>
<evidence type="ECO:0000313" key="2">
    <source>
        <dbReference type="EMBL" id="KAJ8710434.1"/>
    </source>
</evidence>
<feature type="signal peptide" evidence="1">
    <location>
        <begin position="1"/>
        <end position="22"/>
    </location>
</feature>
<name>A0AAD8DMX3_MYTSE</name>
<accession>A0AAD8DMX3</accession>
<comment type="caution">
    <text evidence="2">The sequence shown here is derived from an EMBL/GenBank/DDBJ whole genome shotgun (WGS) entry which is preliminary data.</text>
</comment>
<dbReference type="EMBL" id="JARGEI010000023">
    <property type="protein sequence ID" value="KAJ8710434.1"/>
    <property type="molecule type" value="Genomic_DNA"/>
</dbReference>
<keyword evidence="1" id="KW-0732">Signal</keyword>